<feature type="transmembrane region" description="Helical" evidence="2">
    <location>
        <begin position="9"/>
        <end position="26"/>
    </location>
</feature>
<dbReference type="OrthoDB" id="498204at2759"/>
<gene>
    <name evidence="4" type="ORF">SAPIO_CDS8863</name>
</gene>
<keyword evidence="5" id="KW-1185">Reference proteome</keyword>
<dbReference type="Gene3D" id="3.50.50.60">
    <property type="entry name" value="FAD/NAD(P)-binding domain"/>
    <property type="match status" value="2"/>
</dbReference>
<evidence type="ECO:0000313" key="4">
    <source>
        <dbReference type="EMBL" id="KEZ39905.1"/>
    </source>
</evidence>
<dbReference type="OMA" id="RPFNEAY"/>
<feature type="region of interest" description="Disordered" evidence="1">
    <location>
        <begin position="111"/>
        <end position="137"/>
    </location>
</feature>
<reference evidence="4 5" key="1">
    <citation type="journal article" date="2014" name="Genome Announc.">
        <title>Draft genome sequence of the pathogenic fungus Scedosporium apiospermum.</title>
        <authorList>
            <person name="Vandeputte P."/>
            <person name="Ghamrawi S."/>
            <person name="Rechenmann M."/>
            <person name="Iltis A."/>
            <person name="Giraud S."/>
            <person name="Fleury M."/>
            <person name="Thornton C."/>
            <person name="Delhaes L."/>
            <person name="Meyer W."/>
            <person name="Papon N."/>
            <person name="Bouchara J.P."/>
        </authorList>
    </citation>
    <scope>NUCLEOTIDE SEQUENCE [LARGE SCALE GENOMIC DNA]</scope>
    <source>
        <strain evidence="4 5">IHEM 14462</strain>
    </source>
</reference>
<dbReference type="EMBL" id="JOWA01000132">
    <property type="protein sequence ID" value="KEZ39905.1"/>
    <property type="molecule type" value="Genomic_DNA"/>
</dbReference>
<dbReference type="GO" id="GO:0005770">
    <property type="term" value="C:late endosome"/>
    <property type="evidence" value="ECO:0007669"/>
    <property type="project" value="TreeGrafter"/>
</dbReference>
<dbReference type="VEuPathDB" id="FungiDB:SAPIO_CDS8863"/>
<evidence type="ECO:0000256" key="2">
    <source>
        <dbReference type="SAM" id="Phobius"/>
    </source>
</evidence>
<dbReference type="Pfam" id="PF01266">
    <property type="entry name" value="DAO"/>
    <property type="match status" value="1"/>
</dbReference>
<evidence type="ECO:0000313" key="5">
    <source>
        <dbReference type="Proteomes" id="UP000028545"/>
    </source>
</evidence>
<dbReference type="PANTHER" id="PTHR13847">
    <property type="entry name" value="SARCOSINE DEHYDROGENASE-RELATED"/>
    <property type="match status" value="1"/>
</dbReference>
<evidence type="ECO:0000256" key="1">
    <source>
        <dbReference type="SAM" id="MobiDB-lite"/>
    </source>
</evidence>
<dbReference type="InterPro" id="IPR006076">
    <property type="entry name" value="FAD-dep_OxRdtase"/>
</dbReference>
<dbReference type="SUPFAM" id="SSF51905">
    <property type="entry name" value="FAD/NAD(P)-binding domain"/>
    <property type="match status" value="1"/>
</dbReference>
<keyword evidence="2" id="KW-0472">Membrane</keyword>
<keyword evidence="2" id="KW-0812">Transmembrane</keyword>
<dbReference type="RefSeq" id="XP_016639704.1">
    <property type="nucleotide sequence ID" value="XM_016790401.1"/>
</dbReference>
<evidence type="ECO:0000259" key="3">
    <source>
        <dbReference type="Pfam" id="PF01266"/>
    </source>
</evidence>
<dbReference type="InterPro" id="IPR036188">
    <property type="entry name" value="FAD/NAD-bd_sf"/>
</dbReference>
<dbReference type="HOGENOM" id="CLU_007884_14_0_1"/>
<dbReference type="PANTHER" id="PTHR13847:SF150">
    <property type="entry name" value="OXIDOREDUCTASE TDA3-RELATED"/>
    <property type="match status" value="1"/>
</dbReference>
<keyword evidence="2" id="KW-1133">Transmembrane helix</keyword>
<organism evidence="4 5">
    <name type="scientific">Pseudallescheria apiosperma</name>
    <name type="common">Scedosporium apiospermum</name>
    <dbReference type="NCBI Taxonomy" id="563466"/>
    <lineage>
        <taxon>Eukaryota</taxon>
        <taxon>Fungi</taxon>
        <taxon>Dikarya</taxon>
        <taxon>Ascomycota</taxon>
        <taxon>Pezizomycotina</taxon>
        <taxon>Sordariomycetes</taxon>
        <taxon>Hypocreomycetidae</taxon>
        <taxon>Microascales</taxon>
        <taxon>Microascaceae</taxon>
        <taxon>Scedosporium</taxon>
    </lineage>
</organism>
<dbReference type="PROSITE" id="PS51257">
    <property type="entry name" value="PROKAR_LIPOPROTEIN"/>
    <property type="match status" value="1"/>
</dbReference>
<comment type="caution">
    <text evidence="4">The sequence shown here is derived from an EMBL/GenBank/DDBJ whole genome shotgun (WGS) entry which is preliminary data.</text>
</comment>
<dbReference type="KEGG" id="sapo:SAPIO_CDS8863"/>
<sequence>MTAQEKRNIIIIGGGIIGCTTAYFLSHHPLYSPTTHRITLLEATDIASAASGKAGGLLALWAYPDSLVPLSFRLHAELAARYDGPRRWGYRRLKCGSISATVSSEKIASFTDKSPRGSVSTEATAIGAGTGDEKDWQKLPKQDEHAARLLEEAGVPPDLNWVDPETLEGYAEMGGPGTTDTAQVHPLEFTTAMAELAAEKGVEIRTGALVTLIKTTKTAVERIEYIDRKTGETHTIEDFTDVVVCAGPWTGKLLPKTRVEGLRAHSVVFEADVTPYAVFTDIVLPSDYVPPHRARKGQKRRHKGSVDPEVYARPNNEVYACGEPDTTIPLPETADLVQTDPSQCDDLISYLSTISPALRAAPIKARQACYIPRHMRFGDERGPLVGPTSMKGLWVAAGHTCWGIQNGPATGCLMAEWILEGRVRSADVVKLDPRTFKV</sequence>
<dbReference type="AlphaFoldDB" id="A0A084FXU3"/>
<protein>
    <recommendedName>
        <fullName evidence="3">FAD dependent oxidoreductase domain-containing protein</fullName>
    </recommendedName>
</protein>
<feature type="domain" description="FAD dependent oxidoreductase" evidence="3">
    <location>
        <begin position="9"/>
        <end position="417"/>
    </location>
</feature>
<dbReference type="Proteomes" id="UP000028545">
    <property type="component" value="Unassembled WGS sequence"/>
</dbReference>
<dbReference type="GO" id="GO:0042147">
    <property type="term" value="P:retrograde transport, endosome to Golgi"/>
    <property type="evidence" value="ECO:0007669"/>
    <property type="project" value="TreeGrafter"/>
</dbReference>
<name>A0A084FXU3_PSEDA</name>
<dbReference type="GeneID" id="27727935"/>
<accession>A0A084FXU3</accession>
<dbReference type="Gene3D" id="3.30.9.10">
    <property type="entry name" value="D-Amino Acid Oxidase, subunit A, domain 2"/>
    <property type="match status" value="1"/>
</dbReference>
<proteinExistence type="predicted"/>
<dbReference type="GO" id="GO:0005829">
    <property type="term" value="C:cytosol"/>
    <property type="evidence" value="ECO:0007669"/>
    <property type="project" value="GOC"/>
</dbReference>